<feature type="domain" description="HTH araC/xylS-type" evidence="4">
    <location>
        <begin position="237"/>
        <end position="334"/>
    </location>
</feature>
<dbReference type="Proteomes" id="UP000186895">
    <property type="component" value="Unassembled WGS sequence"/>
</dbReference>
<dbReference type="PROSITE" id="PS01124">
    <property type="entry name" value="HTH_ARAC_FAMILY_2"/>
    <property type="match status" value="1"/>
</dbReference>
<dbReference type="SUPFAM" id="SSF46689">
    <property type="entry name" value="Homeodomain-like"/>
    <property type="match status" value="1"/>
</dbReference>
<dbReference type="InterPro" id="IPR018060">
    <property type="entry name" value="HTH_AraC"/>
</dbReference>
<dbReference type="InterPro" id="IPR020449">
    <property type="entry name" value="Tscrpt_reg_AraC-type_HTH"/>
</dbReference>
<organism evidence="5 6">
    <name type="scientific">Marinobacterium stanieri</name>
    <dbReference type="NCBI Taxonomy" id="49186"/>
    <lineage>
        <taxon>Bacteria</taxon>
        <taxon>Pseudomonadati</taxon>
        <taxon>Pseudomonadota</taxon>
        <taxon>Gammaproteobacteria</taxon>
        <taxon>Oceanospirillales</taxon>
        <taxon>Oceanospirillaceae</taxon>
        <taxon>Marinobacterium</taxon>
    </lineage>
</organism>
<dbReference type="EMBL" id="FTMN01000006">
    <property type="protein sequence ID" value="SIQ60259.1"/>
    <property type="molecule type" value="Genomic_DNA"/>
</dbReference>
<evidence type="ECO:0000256" key="2">
    <source>
        <dbReference type="ARBA" id="ARBA00023125"/>
    </source>
</evidence>
<dbReference type="PANTHER" id="PTHR47894">
    <property type="entry name" value="HTH-TYPE TRANSCRIPTIONAL REGULATOR GADX"/>
    <property type="match status" value="1"/>
</dbReference>
<evidence type="ECO:0000256" key="1">
    <source>
        <dbReference type="ARBA" id="ARBA00023015"/>
    </source>
</evidence>
<reference evidence="5 6" key="1">
    <citation type="submission" date="2017-01" db="EMBL/GenBank/DDBJ databases">
        <authorList>
            <person name="Mah S.A."/>
            <person name="Swanson W.J."/>
            <person name="Moy G.W."/>
            <person name="Vacquier V.D."/>
        </authorList>
    </citation>
    <scope>NUCLEOTIDE SEQUENCE [LARGE SCALE GENOMIC DNA]</scope>
    <source>
        <strain evidence="5 6">DSM 7027</strain>
    </source>
</reference>
<keyword evidence="1" id="KW-0805">Transcription regulation</keyword>
<dbReference type="SMART" id="SM00342">
    <property type="entry name" value="HTH_ARAC"/>
    <property type="match status" value="1"/>
</dbReference>
<dbReference type="InterPro" id="IPR032687">
    <property type="entry name" value="AraC-type_N"/>
</dbReference>
<evidence type="ECO:0000259" key="4">
    <source>
        <dbReference type="PROSITE" id="PS01124"/>
    </source>
</evidence>
<dbReference type="GO" id="GO:0000976">
    <property type="term" value="F:transcription cis-regulatory region binding"/>
    <property type="evidence" value="ECO:0007669"/>
    <property type="project" value="TreeGrafter"/>
</dbReference>
<proteinExistence type="predicted"/>
<dbReference type="Pfam" id="PF12833">
    <property type="entry name" value="HTH_18"/>
    <property type="match status" value="1"/>
</dbReference>
<protein>
    <submittedName>
        <fullName evidence="5">AraC-type DNA-binding protein</fullName>
    </submittedName>
</protein>
<name>A0A1N6U3X9_9GAMM</name>
<dbReference type="PRINTS" id="PR00032">
    <property type="entry name" value="HTHARAC"/>
</dbReference>
<dbReference type="AlphaFoldDB" id="A0A1N6U3X9"/>
<gene>
    <name evidence="5" type="ORF">SAMN05421647_106185</name>
</gene>
<dbReference type="STRING" id="49186.SAMN05421647_106185"/>
<keyword evidence="6" id="KW-1185">Reference proteome</keyword>
<evidence type="ECO:0000313" key="6">
    <source>
        <dbReference type="Proteomes" id="UP000186895"/>
    </source>
</evidence>
<sequence length="356" mass="39614">MSNVKASPKVKSSALMGFQSLCHRLHVNPIEMLAAEGLSSTVLRIPDLMIHYDSLAHVLNHTADVANDPMFGMQMSTYQGLKTLGPLGLLASQSTTLGDSLDIIQKYFHFHASGVNMNVVPHGKDVHLSLDIMIDPSISQEQLLEMSLTLGYNILSELVPELAQETSIHFRHAPLAEPEQYRAFTRANICFSQEQDALVFPARMLERKPSAASEEVKDYLEAFLARESRGHEQPLPHKVSKLIHELIPTGEASLTTIAPMLGMNVRTLQRELRQAGTEFRTLLDDVRFEIARTALEQNQSITDVALNLGYSELSAFSRAFKRWSGVPPQRWRETGLEQNLSWTGGALPSHALAMHV</sequence>
<evidence type="ECO:0000256" key="3">
    <source>
        <dbReference type="ARBA" id="ARBA00023163"/>
    </source>
</evidence>
<dbReference type="GO" id="GO:0003700">
    <property type="term" value="F:DNA-binding transcription factor activity"/>
    <property type="evidence" value="ECO:0007669"/>
    <property type="project" value="InterPro"/>
</dbReference>
<keyword evidence="3" id="KW-0804">Transcription</keyword>
<evidence type="ECO:0000313" key="5">
    <source>
        <dbReference type="EMBL" id="SIQ60259.1"/>
    </source>
</evidence>
<dbReference type="GO" id="GO:0005829">
    <property type="term" value="C:cytosol"/>
    <property type="evidence" value="ECO:0007669"/>
    <property type="project" value="TreeGrafter"/>
</dbReference>
<dbReference type="Pfam" id="PF12625">
    <property type="entry name" value="Arabinose_bd"/>
    <property type="match status" value="1"/>
</dbReference>
<dbReference type="RefSeq" id="WP_076463458.1">
    <property type="nucleotide sequence ID" value="NZ_FTMN01000006.1"/>
</dbReference>
<dbReference type="Gene3D" id="1.10.10.60">
    <property type="entry name" value="Homeodomain-like"/>
    <property type="match status" value="1"/>
</dbReference>
<accession>A0A1N6U3X9</accession>
<dbReference type="InterPro" id="IPR009057">
    <property type="entry name" value="Homeodomain-like_sf"/>
</dbReference>
<dbReference type="PANTHER" id="PTHR47894:SF4">
    <property type="entry name" value="HTH-TYPE TRANSCRIPTIONAL REGULATOR GADX"/>
    <property type="match status" value="1"/>
</dbReference>
<keyword evidence="2 5" id="KW-0238">DNA-binding</keyword>